<evidence type="ECO:0000313" key="2">
    <source>
        <dbReference type="EMBL" id="CAK6972893.1"/>
    </source>
</evidence>
<dbReference type="InterPro" id="IPR014710">
    <property type="entry name" value="RmlC-like_jellyroll"/>
</dbReference>
<feature type="compositionally biased region" description="Basic and acidic residues" evidence="1">
    <location>
        <begin position="472"/>
        <end position="492"/>
    </location>
</feature>
<dbReference type="Proteomes" id="UP001314229">
    <property type="component" value="Unassembled WGS sequence"/>
</dbReference>
<feature type="compositionally biased region" description="Acidic residues" evidence="1">
    <location>
        <begin position="631"/>
        <end position="640"/>
    </location>
</feature>
<feature type="compositionally biased region" description="Acidic residues" evidence="1">
    <location>
        <begin position="818"/>
        <end position="848"/>
    </location>
</feature>
<proteinExistence type="predicted"/>
<feature type="compositionally biased region" description="Basic residues" evidence="1">
    <location>
        <begin position="598"/>
        <end position="617"/>
    </location>
</feature>
<reference evidence="2 3" key="1">
    <citation type="submission" date="2024-01" db="EMBL/GenBank/DDBJ databases">
        <authorList>
            <person name="Alioto T."/>
            <person name="Alioto T."/>
            <person name="Gomez Garrido J."/>
        </authorList>
    </citation>
    <scope>NUCLEOTIDE SEQUENCE [LARGE SCALE GENOMIC DNA]</scope>
</reference>
<feature type="region of interest" description="Disordered" evidence="1">
    <location>
        <begin position="65"/>
        <end position="119"/>
    </location>
</feature>
<protein>
    <submittedName>
        <fullName evidence="2">Triadin</fullName>
    </submittedName>
</protein>
<feature type="compositionally biased region" description="Basic and acidic residues" evidence="1">
    <location>
        <begin position="446"/>
        <end position="462"/>
    </location>
</feature>
<feature type="compositionally biased region" description="Basic and acidic residues" evidence="1">
    <location>
        <begin position="330"/>
        <end position="342"/>
    </location>
</feature>
<feature type="compositionally biased region" description="Polar residues" evidence="1">
    <location>
        <begin position="348"/>
        <end position="368"/>
    </location>
</feature>
<feature type="compositionally biased region" description="Polar residues" evidence="1">
    <location>
        <begin position="556"/>
        <end position="568"/>
    </location>
</feature>
<feature type="compositionally biased region" description="Polar residues" evidence="1">
    <location>
        <begin position="714"/>
        <end position="723"/>
    </location>
</feature>
<evidence type="ECO:0000256" key="1">
    <source>
        <dbReference type="SAM" id="MobiDB-lite"/>
    </source>
</evidence>
<feature type="region of interest" description="Disordered" evidence="1">
    <location>
        <begin position="314"/>
        <end position="772"/>
    </location>
</feature>
<accession>A0AAV1PM41</accession>
<feature type="compositionally biased region" description="Basic and acidic residues" evidence="1">
    <location>
        <begin position="618"/>
        <end position="629"/>
    </location>
</feature>
<feature type="compositionally biased region" description="Basic residues" evidence="1">
    <location>
        <begin position="728"/>
        <end position="739"/>
    </location>
</feature>
<feature type="compositionally biased region" description="Basic and acidic residues" evidence="1">
    <location>
        <begin position="65"/>
        <end position="80"/>
    </location>
</feature>
<comment type="caution">
    <text evidence="2">The sequence shown here is derived from an EMBL/GenBank/DDBJ whole genome shotgun (WGS) entry which is preliminary data.</text>
</comment>
<feature type="region of interest" description="Disordered" evidence="1">
    <location>
        <begin position="815"/>
        <end position="848"/>
    </location>
</feature>
<keyword evidence="3" id="KW-1185">Reference proteome</keyword>
<dbReference type="EMBL" id="CAWUFR010000215">
    <property type="protein sequence ID" value="CAK6972893.1"/>
    <property type="molecule type" value="Genomic_DNA"/>
</dbReference>
<feature type="compositionally biased region" description="Basic and acidic residues" evidence="1">
    <location>
        <begin position="241"/>
        <end position="251"/>
    </location>
</feature>
<feature type="compositionally biased region" description="Basic and acidic residues" evidence="1">
    <location>
        <begin position="417"/>
        <end position="435"/>
    </location>
</feature>
<dbReference type="AlphaFoldDB" id="A0AAV1PM41"/>
<feature type="compositionally biased region" description="Basic and acidic residues" evidence="1">
    <location>
        <begin position="183"/>
        <end position="203"/>
    </location>
</feature>
<evidence type="ECO:0000313" key="3">
    <source>
        <dbReference type="Proteomes" id="UP001314229"/>
    </source>
</evidence>
<feature type="compositionally biased region" description="Low complexity" evidence="1">
    <location>
        <begin position="523"/>
        <end position="540"/>
    </location>
</feature>
<dbReference type="Gene3D" id="2.60.120.10">
    <property type="entry name" value="Jelly Rolls"/>
    <property type="match status" value="1"/>
</dbReference>
<organism evidence="2 3">
    <name type="scientific">Scomber scombrus</name>
    <name type="common">Atlantic mackerel</name>
    <name type="synonym">Scomber vernalis</name>
    <dbReference type="NCBI Taxonomy" id="13677"/>
    <lineage>
        <taxon>Eukaryota</taxon>
        <taxon>Metazoa</taxon>
        <taxon>Chordata</taxon>
        <taxon>Craniata</taxon>
        <taxon>Vertebrata</taxon>
        <taxon>Euteleostomi</taxon>
        <taxon>Actinopterygii</taxon>
        <taxon>Neopterygii</taxon>
        <taxon>Teleostei</taxon>
        <taxon>Neoteleostei</taxon>
        <taxon>Acanthomorphata</taxon>
        <taxon>Pelagiaria</taxon>
        <taxon>Scombriformes</taxon>
        <taxon>Scombridae</taxon>
        <taxon>Scomber</taxon>
    </lineage>
</organism>
<name>A0AAV1PM41_SCOSC</name>
<sequence length="1072" mass="119471">MEYPTLKRPKRKLCYPTNRENSSKQWSGELLLEDVSRIFDDLASRDDVIPPSLLLETEDEQVEKEASGVLKERLLTEKPPGHQMVPKEVVLHPAARSPSPKLDIDIPFKGHGPVKTSSPIERDIGAEQQDNGKDQIVSPILFLCEDKEQEEAKKCNRHTAEENDDFNLESPPVKIVLIKPKSTHKDNVKVSHKESHPGDEKIPTKSQIPVLVGKQKTQRQENTDLPVPEMTQDPEQPAPEKTLESVPREPAAETSNRVGKEMTSFLQKLRDAGQPKLTVSKKSQSPVKVPVCPPEPDDDFLILEDDAPIRFTILSKNATKRRQMLNKTSSTDKDSSTDKGMKDVLVSVETTQKQQEPDQANTKLQTVNQKMKKKGKERQKEVTETGSDKDEWSTPENFSAGDLVEKDKPNQKTQQRLKKESNKAEDKPEDTASRETEEENSAKPQKSSEVKRSKSSKYEKAKTSKAKSLKQTRKEMQGSEGVKETVKVRSSEEDADVEDVASLSDKEIEKSEAQTANEKTKQSKQSAVSVGSSSDDGQAAGKRKRKPPGEWWLFSPESTEQTKVTDNQPILKRSKPSRIELGEEISPPAKDKKNGLLKQRHHNTNKKKTKLNKRRTKRGDNPDKMKTTVEEQTEDQEDQDSPQSSPLIFSHRDHSSGDQIFQRVYHHSHSSAPASPISPGRPSEQLGTTKTDKRRRKPPSQRWKADNMSEDVESVSSQPQQLNPKEPKPRKERKTRSKQSRSAQLGTPKKGNTAVLPKPPGGAPVVHLTPRRAPETVKHMAIFKDIFTSATESSAAINKRETGQNNRYEVTACPAEDSAAEDSAAEDSAAEDSAAEDSAAEDSAAEDSAAEDSAAYCAALSNTNKDILRIDAGESNHESPPIIRRRSTSNVFKSGPSSMIELEQFEENDEMVLPSNRVIHSTLSMLDLCAAPLKPLILQAKDKVNMTEWLTSLWPATVNSQDRPEITPDDFDWYFYQGRAIGFMQDLQSGSILNGKILLGSYMKKPLWVDHSATTVFNVLTSSVSLTIDCKESCFNPGRSFMVQCGHAYSIQNLTSQPAVLCFTRILAESPN</sequence>
<feature type="compositionally biased region" description="Basic and acidic residues" evidence="1">
    <location>
        <begin position="378"/>
        <end position="392"/>
    </location>
</feature>
<feature type="region of interest" description="Disordered" evidence="1">
    <location>
        <begin position="177"/>
        <end position="294"/>
    </location>
</feature>
<gene>
    <name evidence="2" type="ORF">FSCOSCO3_A030204</name>
</gene>